<dbReference type="Proteomes" id="UP001152300">
    <property type="component" value="Unassembled WGS sequence"/>
</dbReference>
<dbReference type="SUPFAM" id="SSF56112">
    <property type="entry name" value="Protein kinase-like (PK-like)"/>
    <property type="match status" value="1"/>
</dbReference>
<protein>
    <recommendedName>
        <fullName evidence="3">Protein kinase domain-containing protein</fullName>
    </recommendedName>
</protein>
<dbReference type="EMBL" id="JAPEIS010000015">
    <property type="protein sequence ID" value="KAJ8059085.1"/>
    <property type="molecule type" value="Genomic_DNA"/>
</dbReference>
<dbReference type="OrthoDB" id="4062651at2759"/>
<gene>
    <name evidence="1" type="ORF">OCU04_012061</name>
</gene>
<accession>A0A9X0DE07</accession>
<proteinExistence type="predicted"/>
<evidence type="ECO:0000313" key="2">
    <source>
        <dbReference type="Proteomes" id="UP001152300"/>
    </source>
</evidence>
<organism evidence="1 2">
    <name type="scientific">Sclerotinia nivalis</name>
    <dbReference type="NCBI Taxonomy" id="352851"/>
    <lineage>
        <taxon>Eukaryota</taxon>
        <taxon>Fungi</taxon>
        <taxon>Dikarya</taxon>
        <taxon>Ascomycota</taxon>
        <taxon>Pezizomycotina</taxon>
        <taxon>Leotiomycetes</taxon>
        <taxon>Helotiales</taxon>
        <taxon>Sclerotiniaceae</taxon>
        <taxon>Sclerotinia</taxon>
    </lineage>
</organism>
<comment type="caution">
    <text evidence="1">The sequence shown here is derived from an EMBL/GenBank/DDBJ whole genome shotgun (WGS) entry which is preliminary data.</text>
</comment>
<name>A0A9X0DE07_9HELO</name>
<dbReference type="InterPro" id="IPR011009">
    <property type="entry name" value="Kinase-like_dom_sf"/>
</dbReference>
<keyword evidence="2" id="KW-1185">Reference proteome</keyword>
<dbReference type="Gene3D" id="1.10.510.10">
    <property type="entry name" value="Transferase(Phosphotransferase) domain 1"/>
    <property type="match status" value="1"/>
</dbReference>
<dbReference type="AlphaFoldDB" id="A0A9X0DE07"/>
<sequence length="341" mass="39308">MRAYEIGDNRDAEKALEEVHRLKKPFEELMIKLAPNPPPSCDYLFDYLYSPLLILEAIATAENSIIIQPYFKGQLPRQSRLPIGQYISVWGDWLKSVKSSTSRQIRLIPTSSNPEEHPYLLGLTKVITDDNAIYYYKEFPPWLSPLSTITKEKPWIHIQISVAIEAKKPRSDIQMCRLHSVVVDNDREVLQHWLRASKEDLDVKWGGDGNFQDWADEQYADPNFSMKRLVGMLVYYIENKGTLEEIAPRSDYEHRYRWATGLENLVGELHTAGLVWGDAKPSNLLIDRNDRLWLIDLEGSYTPGWVDEANRDSQKGDLQGVERIKEWLAKCSDKPIDCIGS</sequence>
<reference evidence="1" key="1">
    <citation type="submission" date="2022-11" db="EMBL/GenBank/DDBJ databases">
        <title>Genome Resource of Sclerotinia nivalis Strain SnTB1, a Plant Pathogen Isolated from American Ginseng.</title>
        <authorList>
            <person name="Fan S."/>
        </authorList>
    </citation>
    <scope>NUCLEOTIDE SEQUENCE</scope>
    <source>
        <strain evidence="1">SnTB1</strain>
    </source>
</reference>
<evidence type="ECO:0008006" key="3">
    <source>
        <dbReference type="Google" id="ProtNLM"/>
    </source>
</evidence>
<evidence type="ECO:0000313" key="1">
    <source>
        <dbReference type="EMBL" id="KAJ8059085.1"/>
    </source>
</evidence>